<dbReference type="GeneID" id="62762262"/>
<dbReference type="InterPro" id="IPR016181">
    <property type="entry name" value="Acyl_CoA_acyltransferase"/>
</dbReference>
<dbReference type="Pfam" id="PF00583">
    <property type="entry name" value="Acetyltransf_1"/>
    <property type="match status" value="1"/>
</dbReference>
<dbReference type="PANTHER" id="PTHR43617:SF34">
    <property type="entry name" value="PUTATIVE-RELATED"/>
    <property type="match status" value="1"/>
</dbReference>
<organism evidence="2 3">
    <name type="scientific">Fusobacterium mortiferum</name>
    <dbReference type="NCBI Taxonomy" id="850"/>
    <lineage>
        <taxon>Bacteria</taxon>
        <taxon>Fusobacteriati</taxon>
        <taxon>Fusobacteriota</taxon>
        <taxon>Fusobacteriia</taxon>
        <taxon>Fusobacteriales</taxon>
        <taxon>Fusobacteriaceae</taxon>
        <taxon>Fusobacterium</taxon>
    </lineage>
</organism>
<dbReference type="Gene3D" id="3.40.630.30">
    <property type="match status" value="1"/>
</dbReference>
<dbReference type="Proteomes" id="UP000284676">
    <property type="component" value="Unassembled WGS sequence"/>
</dbReference>
<reference evidence="2 3" key="1">
    <citation type="submission" date="2018-08" db="EMBL/GenBank/DDBJ databases">
        <title>A genome reference for cultivated species of the human gut microbiota.</title>
        <authorList>
            <person name="Zou Y."/>
            <person name="Xue W."/>
            <person name="Luo G."/>
        </authorList>
    </citation>
    <scope>NUCLEOTIDE SEQUENCE [LARGE SCALE GENOMIC DNA]</scope>
    <source>
        <strain evidence="2 3">AM25-1</strain>
    </source>
</reference>
<dbReference type="CDD" id="cd04301">
    <property type="entry name" value="NAT_SF"/>
    <property type="match status" value="1"/>
</dbReference>
<dbReference type="InterPro" id="IPR000182">
    <property type="entry name" value="GNAT_dom"/>
</dbReference>
<name>A0A414PPG6_FUSMR</name>
<dbReference type="PROSITE" id="PS51186">
    <property type="entry name" value="GNAT"/>
    <property type="match status" value="1"/>
</dbReference>
<proteinExistence type="predicted"/>
<dbReference type="EMBL" id="QRHL01000026">
    <property type="protein sequence ID" value="RHF70427.1"/>
    <property type="molecule type" value="Genomic_DNA"/>
</dbReference>
<evidence type="ECO:0000313" key="2">
    <source>
        <dbReference type="EMBL" id="RHF70427.1"/>
    </source>
</evidence>
<dbReference type="GO" id="GO:0016747">
    <property type="term" value="F:acyltransferase activity, transferring groups other than amino-acyl groups"/>
    <property type="evidence" value="ECO:0007669"/>
    <property type="project" value="InterPro"/>
</dbReference>
<dbReference type="RefSeq" id="WP_005885946.1">
    <property type="nucleotide sequence ID" value="NZ_CABMMQ010000005.1"/>
</dbReference>
<accession>A0A414PPG6</accession>
<gene>
    <name evidence="2" type="ORF">DW663_10810</name>
</gene>
<dbReference type="AlphaFoldDB" id="A0A414PPG6"/>
<dbReference type="PANTHER" id="PTHR43617">
    <property type="entry name" value="L-AMINO ACID N-ACETYLTRANSFERASE"/>
    <property type="match status" value="1"/>
</dbReference>
<sequence length="174" mass="20660">MKNNYKIEVLSKRICESNIEKILDILKLIPNSNYKREDILAENKEERVLYGKWEYSLVILNDKDIVGILIGYEREKEKSELYRENCFYINEIAISKKYKGQGLGKMLLETFIERVKKFKYLSGKIKIRIQTTNSIENRKVISLYESVGFKKIGVKQYPNKEDVVMEIEKKNNYK</sequence>
<keyword evidence="2" id="KW-0808">Transferase</keyword>
<dbReference type="InterPro" id="IPR050276">
    <property type="entry name" value="MshD_Acetyltransferase"/>
</dbReference>
<dbReference type="SUPFAM" id="SSF55729">
    <property type="entry name" value="Acyl-CoA N-acyltransferases (Nat)"/>
    <property type="match status" value="1"/>
</dbReference>
<protein>
    <submittedName>
        <fullName evidence="2">GNAT family N-acetyltransferase</fullName>
    </submittedName>
</protein>
<evidence type="ECO:0000259" key="1">
    <source>
        <dbReference type="PROSITE" id="PS51186"/>
    </source>
</evidence>
<evidence type="ECO:0000313" key="3">
    <source>
        <dbReference type="Proteomes" id="UP000284676"/>
    </source>
</evidence>
<feature type="domain" description="N-acetyltransferase" evidence="1">
    <location>
        <begin position="12"/>
        <end position="170"/>
    </location>
</feature>
<comment type="caution">
    <text evidence="2">The sequence shown here is derived from an EMBL/GenBank/DDBJ whole genome shotgun (WGS) entry which is preliminary data.</text>
</comment>